<dbReference type="SUPFAM" id="SSF51412">
    <property type="entry name" value="Inosine monophosphate dehydrogenase (IMPDH)"/>
    <property type="match status" value="1"/>
</dbReference>
<evidence type="ECO:0000256" key="3">
    <source>
        <dbReference type="ARBA" id="ARBA00023002"/>
    </source>
</evidence>
<sequence length="363" mass="38007">MSFPSLTIGDLTIPRAIIQGGMGVGISLSGLASAVAAAGGFGVISAAGIGMNEPDFGSNYIEANNRVLAREIRAAKEAAPGGAIGVNIMMAMANFAELVKTAICENVDAIFSGAGLPLDLPGHLPEGARTKLVPIVSSARAAVILCKKWLSRFGRTPDAFVVEGPMAGGHLGFKAEQIDDPDFVLEKLVSEVVAGVAPYTAPNGAPIPVIAAGGVYTGADIRRFIELGAAGVQMGTRFVATHECDADDRFKQSYVEATEKDVVIIKSPVGMPGRAIHNEFLDLAAEGSKTPARCPYRCIHTCDYTQAPYCITLALANAKKGRLRHGFAFAGQNAWRVDRIMSVADLFKELVEGYEAAEAASPA</sequence>
<evidence type="ECO:0000313" key="4">
    <source>
        <dbReference type="EMBL" id="QAZ68054.1"/>
    </source>
</evidence>
<evidence type="ECO:0000256" key="2">
    <source>
        <dbReference type="ARBA" id="ARBA00022643"/>
    </source>
</evidence>
<keyword evidence="4" id="KW-0503">Monooxygenase</keyword>
<accession>A0A4P6HN50</accession>
<dbReference type="RefSeq" id="WP_129353182.1">
    <property type="nucleotide sequence ID" value="NZ_CP026538.1"/>
</dbReference>
<organism evidence="4 5">
    <name type="scientific">Solidesulfovibrio carbinolicus</name>
    <dbReference type="NCBI Taxonomy" id="296842"/>
    <lineage>
        <taxon>Bacteria</taxon>
        <taxon>Pseudomonadati</taxon>
        <taxon>Thermodesulfobacteriota</taxon>
        <taxon>Desulfovibrionia</taxon>
        <taxon>Desulfovibrionales</taxon>
        <taxon>Desulfovibrionaceae</taxon>
        <taxon>Solidesulfovibrio</taxon>
    </lineage>
</organism>
<keyword evidence="1" id="KW-0285">Flavoprotein</keyword>
<evidence type="ECO:0000256" key="1">
    <source>
        <dbReference type="ARBA" id="ARBA00022630"/>
    </source>
</evidence>
<dbReference type="InterPro" id="IPR004136">
    <property type="entry name" value="NMO"/>
</dbReference>
<keyword evidence="5" id="KW-1185">Reference proteome</keyword>
<dbReference type="AlphaFoldDB" id="A0A4P6HN50"/>
<keyword evidence="3" id="KW-0560">Oxidoreductase</keyword>
<protein>
    <submittedName>
        <fullName evidence="4">Nitronate monooxygenase</fullName>
    </submittedName>
</protein>
<dbReference type="GO" id="GO:0018580">
    <property type="term" value="F:nitronate monooxygenase activity"/>
    <property type="evidence" value="ECO:0007669"/>
    <property type="project" value="InterPro"/>
</dbReference>
<dbReference type="EMBL" id="CP026538">
    <property type="protein sequence ID" value="QAZ68054.1"/>
    <property type="molecule type" value="Genomic_DNA"/>
</dbReference>
<dbReference type="OrthoDB" id="9778912at2"/>
<gene>
    <name evidence="4" type="ORF">C3Y92_12785</name>
</gene>
<keyword evidence="2" id="KW-0288">FMN</keyword>
<name>A0A4P6HN50_9BACT</name>
<dbReference type="PANTHER" id="PTHR32332">
    <property type="entry name" value="2-NITROPROPANE DIOXYGENASE"/>
    <property type="match status" value="1"/>
</dbReference>
<dbReference type="CDD" id="cd04730">
    <property type="entry name" value="NPD_like"/>
    <property type="match status" value="1"/>
</dbReference>
<dbReference type="Gene3D" id="3.20.20.70">
    <property type="entry name" value="Aldolase class I"/>
    <property type="match status" value="1"/>
</dbReference>
<dbReference type="KEGG" id="dcb:C3Y92_12785"/>
<reference evidence="4 5" key="1">
    <citation type="submission" date="2018-02" db="EMBL/GenBank/DDBJ databases">
        <title>Genome sequence of Desulfovibrio carbinolicus DSM 3852.</title>
        <authorList>
            <person name="Wilbanks E."/>
            <person name="Skennerton C.T."/>
            <person name="Orphan V.J."/>
        </authorList>
    </citation>
    <scope>NUCLEOTIDE SEQUENCE [LARGE SCALE GENOMIC DNA]</scope>
    <source>
        <strain evidence="4 5">DSM 3852</strain>
    </source>
</reference>
<proteinExistence type="predicted"/>
<dbReference type="Pfam" id="PF03060">
    <property type="entry name" value="NMO"/>
    <property type="match status" value="1"/>
</dbReference>
<dbReference type="InterPro" id="IPR013785">
    <property type="entry name" value="Aldolase_TIM"/>
</dbReference>
<dbReference type="Proteomes" id="UP000293296">
    <property type="component" value="Chromosome"/>
</dbReference>
<dbReference type="PANTHER" id="PTHR32332:SF18">
    <property type="entry name" value="2-NITROPROPANE DIOXYGENASE"/>
    <property type="match status" value="1"/>
</dbReference>
<evidence type="ECO:0000313" key="5">
    <source>
        <dbReference type="Proteomes" id="UP000293296"/>
    </source>
</evidence>